<evidence type="ECO:0000313" key="5">
    <source>
        <dbReference type="EMBL" id="MBZ1351143.1"/>
    </source>
</evidence>
<dbReference type="InterPro" id="IPR000524">
    <property type="entry name" value="Tscrpt_reg_HTH_GntR"/>
</dbReference>
<name>A0A953NB71_9BURK</name>
<dbReference type="PANTHER" id="PTHR43537:SF41">
    <property type="entry name" value="TRANSCRIPTIONAL REGULATORY PROTEIN"/>
    <property type="match status" value="1"/>
</dbReference>
<comment type="caution">
    <text evidence="5">The sequence shown here is derived from an EMBL/GenBank/DDBJ whole genome shotgun (WGS) entry which is preliminary data.</text>
</comment>
<protein>
    <submittedName>
        <fullName evidence="5">GntR family transcriptional regulator</fullName>
    </submittedName>
</protein>
<evidence type="ECO:0000259" key="4">
    <source>
        <dbReference type="PROSITE" id="PS50949"/>
    </source>
</evidence>
<evidence type="ECO:0000256" key="3">
    <source>
        <dbReference type="ARBA" id="ARBA00023163"/>
    </source>
</evidence>
<organism evidence="5 6">
    <name type="scientific">Zwartia hollandica</name>
    <dbReference type="NCBI Taxonomy" id="324606"/>
    <lineage>
        <taxon>Bacteria</taxon>
        <taxon>Pseudomonadati</taxon>
        <taxon>Pseudomonadota</taxon>
        <taxon>Betaproteobacteria</taxon>
        <taxon>Burkholderiales</taxon>
        <taxon>Alcaligenaceae</taxon>
        <taxon>Zwartia</taxon>
    </lineage>
</organism>
<dbReference type="SUPFAM" id="SSF46785">
    <property type="entry name" value="Winged helix' DNA-binding domain"/>
    <property type="match status" value="1"/>
</dbReference>
<dbReference type="EMBL" id="JAHXRI010000010">
    <property type="protein sequence ID" value="MBZ1351143.1"/>
    <property type="molecule type" value="Genomic_DNA"/>
</dbReference>
<dbReference type="AlphaFoldDB" id="A0A953NB71"/>
<keyword evidence="6" id="KW-1185">Reference proteome</keyword>
<dbReference type="SMART" id="SM00345">
    <property type="entry name" value="HTH_GNTR"/>
    <property type="match status" value="1"/>
</dbReference>
<reference evidence="5" key="1">
    <citation type="submission" date="2021-07" db="EMBL/GenBank/DDBJ databases">
        <title>New genus and species of the family Alcaligenaceae.</title>
        <authorList>
            <person name="Hahn M.W."/>
        </authorList>
    </citation>
    <scope>NUCLEOTIDE SEQUENCE</scope>
    <source>
        <strain evidence="5">LF4-65</strain>
    </source>
</reference>
<dbReference type="RefSeq" id="WP_259661561.1">
    <property type="nucleotide sequence ID" value="NZ_JAHXRI010000010.1"/>
</dbReference>
<proteinExistence type="predicted"/>
<dbReference type="Pfam" id="PF07729">
    <property type="entry name" value="FCD"/>
    <property type="match status" value="1"/>
</dbReference>
<dbReference type="GO" id="GO:0003677">
    <property type="term" value="F:DNA binding"/>
    <property type="evidence" value="ECO:0007669"/>
    <property type="project" value="UniProtKB-KW"/>
</dbReference>
<evidence type="ECO:0000256" key="2">
    <source>
        <dbReference type="ARBA" id="ARBA00023125"/>
    </source>
</evidence>
<keyword evidence="1" id="KW-0805">Transcription regulation</keyword>
<dbReference type="GO" id="GO:0003700">
    <property type="term" value="F:DNA-binding transcription factor activity"/>
    <property type="evidence" value="ECO:0007669"/>
    <property type="project" value="InterPro"/>
</dbReference>
<dbReference type="InterPro" id="IPR036388">
    <property type="entry name" value="WH-like_DNA-bd_sf"/>
</dbReference>
<dbReference type="PROSITE" id="PS50949">
    <property type="entry name" value="HTH_GNTR"/>
    <property type="match status" value="1"/>
</dbReference>
<dbReference type="Gene3D" id="1.20.120.530">
    <property type="entry name" value="GntR ligand-binding domain-like"/>
    <property type="match status" value="1"/>
</dbReference>
<evidence type="ECO:0000256" key="1">
    <source>
        <dbReference type="ARBA" id="ARBA00023015"/>
    </source>
</evidence>
<dbReference type="InterPro" id="IPR036390">
    <property type="entry name" value="WH_DNA-bd_sf"/>
</dbReference>
<gene>
    <name evidence="5" type="ORF">KZZ10_10845</name>
</gene>
<accession>A0A953NB71</accession>
<feature type="domain" description="HTH gntR-type" evidence="4">
    <location>
        <begin position="4"/>
        <end position="71"/>
    </location>
</feature>
<dbReference type="SMART" id="SM00895">
    <property type="entry name" value="FCD"/>
    <property type="match status" value="1"/>
</dbReference>
<dbReference type="CDD" id="cd07377">
    <property type="entry name" value="WHTH_GntR"/>
    <property type="match status" value="1"/>
</dbReference>
<keyword evidence="2" id="KW-0238">DNA-binding</keyword>
<dbReference type="InterPro" id="IPR011711">
    <property type="entry name" value="GntR_C"/>
</dbReference>
<dbReference type="Pfam" id="PF00392">
    <property type="entry name" value="GntR"/>
    <property type="match status" value="1"/>
</dbReference>
<keyword evidence="3" id="KW-0804">Transcription</keyword>
<dbReference type="Gene3D" id="1.10.10.10">
    <property type="entry name" value="Winged helix-like DNA-binding domain superfamily/Winged helix DNA-binding domain"/>
    <property type="match status" value="1"/>
</dbReference>
<evidence type="ECO:0000313" key="6">
    <source>
        <dbReference type="Proteomes" id="UP000739565"/>
    </source>
</evidence>
<dbReference type="Proteomes" id="UP000739565">
    <property type="component" value="Unassembled WGS sequence"/>
</dbReference>
<dbReference type="PANTHER" id="PTHR43537">
    <property type="entry name" value="TRANSCRIPTIONAL REGULATOR, GNTR FAMILY"/>
    <property type="match status" value="1"/>
</dbReference>
<dbReference type="InterPro" id="IPR008920">
    <property type="entry name" value="TF_FadR/GntR_C"/>
</dbReference>
<sequence>MKHKTVANAIADKLRQDILSGIHEAGAQLRQDALATAFGASRIPVREALIQLEAEGLIQMIPHKGAVVTSLSRAEINDVFDLRKLLEARLFEDSIQKLTESDFAALDEIQKKFGIAIRDADLTQWGKLNTELHTTLYGRAELPQTAAVVAALLQKSDRYTRVQLSSNAARKRAEKEHANLIEAAKLKKIKPACDLLVKHIETVRADLLALLAKNK</sequence>
<dbReference type="SUPFAM" id="SSF48008">
    <property type="entry name" value="GntR ligand-binding domain-like"/>
    <property type="match status" value="1"/>
</dbReference>